<evidence type="ECO:0000313" key="1">
    <source>
        <dbReference type="EMBL" id="QBK92747.1"/>
    </source>
</evidence>
<gene>
    <name evidence="1" type="ORF">LCPAC401_03850</name>
</gene>
<name>A0A481ZAE1_9VIRU</name>
<organism evidence="1">
    <name type="scientific">Pithovirus LCPAC401</name>
    <dbReference type="NCBI Taxonomy" id="2506595"/>
    <lineage>
        <taxon>Viruses</taxon>
        <taxon>Pithoviruses</taxon>
    </lineage>
</organism>
<reference evidence="1" key="1">
    <citation type="journal article" date="2019" name="MBio">
        <title>Virus Genomes from Deep Sea Sediments Expand the Ocean Megavirome and Support Independent Origins of Viral Gigantism.</title>
        <authorList>
            <person name="Backstrom D."/>
            <person name="Yutin N."/>
            <person name="Jorgensen S.L."/>
            <person name="Dharamshi J."/>
            <person name="Homa F."/>
            <person name="Zaremba-Niedwiedzka K."/>
            <person name="Spang A."/>
            <person name="Wolf Y.I."/>
            <person name="Koonin E.V."/>
            <person name="Ettema T.J."/>
        </authorList>
    </citation>
    <scope>NUCLEOTIDE SEQUENCE</scope>
</reference>
<proteinExistence type="predicted"/>
<accession>A0A481ZAE1</accession>
<protein>
    <submittedName>
        <fullName evidence="1">Uncharacterized protein</fullName>
    </submittedName>
</protein>
<dbReference type="EMBL" id="MK500581">
    <property type="protein sequence ID" value="QBK92747.1"/>
    <property type="molecule type" value="Genomic_DNA"/>
</dbReference>
<sequence length="115" mass="13547">MDKWVDAVEKRGKTINLSEIEMDKDLLVVLQERKSRYEKIGAWVIEKKDVQKFWEWVPVYIEFTGDELSIYCVNVWKSSSKFKTFICVKPGIDTNERSDVDKHLIIYLLKGDSNV</sequence>